<name>A0AAV7WFT0_PLEWA</name>
<organism evidence="2 3">
    <name type="scientific">Pleurodeles waltl</name>
    <name type="common">Iberian ribbed newt</name>
    <dbReference type="NCBI Taxonomy" id="8319"/>
    <lineage>
        <taxon>Eukaryota</taxon>
        <taxon>Metazoa</taxon>
        <taxon>Chordata</taxon>
        <taxon>Craniata</taxon>
        <taxon>Vertebrata</taxon>
        <taxon>Euteleostomi</taxon>
        <taxon>Amphibia</taxon>
        <taxon>Batrachia</taxon>
        <taxon>Caudata</taxon>
        <taxon>Salamandroidea</taxon>
        <taxon>Salamandridae</taxon>
        <taxon>Pleurodelinae</taxon>
        <taxon>Pleurodeles</taxon>
    </lineage>
</organism>
<evidence type="ECO:0000313" key="3">
    <source>
        <dbReference type="Proteomes" id="UP001066276"/>
    </source>
</evidence>
<reference evidence="2" key="1">
    <citation type="journal article" date="2022" name="bioRxiv">
        <title>Sequencing and chromosome-scale assembly of the giantPleurodeles waltlgenome.</title>
        <authorList>
            <person name="Brown T."/>
            <person name="Elewa A."/>
            <person name="Iarovenko S."/>
            <person name="Subramanian E."/>
            <person name="Araus A.J."/>
            <person name="Petzold A."/>
            <person name="Susuki M."/>
            <person name="Suzuki K.-i.T."/>
            <person name="Hayashi T."/>
            <person name="Toyoda A."/>
            <person name="Oliveira C."/>
            <person name="Osipova E."/>
            <person name="Leigh N.D."/>
            <person name="Simon A."/>
            <person name="Yun M.H."/>
        </authorList>
    </citation>
    <scope>NUCLEOTIDE SEQUENCE</scope>
    <source>
        <strain evidence="2">20211129_DDA</strain>
        <tissue evidence="2">Liver</tissue>
    </source>
</reference>
<dbReference type="Proteomes" id="UP001066276">
    <property type="component" value="Chromosome 1_1"/>
</dbReference>
<comment type="caution">
    <text evidence="2">The sequence shown here is derived from an EMBL/GenBank/DDBJ whole genome shotgun (WGS) entry which is preliminary data.</text>
</comment>
<feature type="compositionally biased region" description="Low complexity" evidence="1">
    <location>
        <begin position="59"/>
        <end position="77"/>
    </location>
</feature>
<sequence length="77" mass="8411">MEPASPASPFPWKRKLDGRRYPRLTRNGVSVSLETPAGAARIPQRDGALFYRVTLPGKRSSSTSTSSSRAASHLQIK</sequence>
<feature type="region of interest" description="Disordered" evidence="1">
    <location>
        <begin position="55"/>
        <end position="77"/>
    </location>
</feature>
<proteinExistence type="predicted"/>
<evidence type="ECO:0000313" key="2">
    <source>
        <dbReference type="EMBL" id="KAJ1212899.1"/>
    </source>
</evidence>
<dbReference type="EMBL" id="JANPWB010000001">
    <property type="protein sequence ID" value="KAJ1212899.1"/>
    <property type="molecule type" value="Genomic_DNA"/>
</dbReference>
<evidence type="ECO:0000256" key="1">
    <source>
        <dbReference type="SAM" id="MobiDB-lite"/>
    </source>
</evidence>
<dbReference type="AlphaFoldDB" id="A0AAV7WFT0"/>
<gene>
    <name evidence="2" type="ORF">NDU88_000542</name>
</gene>
<protein>
    <submittedName>
        <fullName evidence="2">Uncharacterized protein</fullName>
    </submittedName>
</protein>
<accession>A0AAV7WFT0</accession>
<keyword evidence="3" id="KW-1185">Reference proteome</keyword>